<dbReference type="AlphaFoldDB" id="A0A6J7FER6"/>
<evidence type="ECO:0000256" key="1">
    <source>
        <dbReference type="SAM" id="MobiDB-lite"/>
    </source>
</evidence>
<feature type="region of interest" description="Disordered" evidence="1">
    <location>
        <begin position="348"/>
        <end position="382"/>
    </location>
</feature>
<evidence type="ECO:0000313" key="2">
    <source>
        <dbReference type="EMBL" id="CAB4893917.1"/>
    </source>
</evidence>
<proteinExistence type="predicted"/>
<name>A0A6J7FER6_9ZZZZ</name>
<gene>
    <name evidence="2" type="ORF">UFOPK3564_00180</name>
</gene>
<dbReference type="EMBL" id="CAFBMK010000006">
    <property type="protein sequence ID" value="CAB4893917.1"/>
    <property type="molecule type" value="Genomic_DNA"/>
</dbReference>
<organism evidence="2">
    <name type="scientific">freshwater metagenome</name>
    <dbReference type="NCBI Taxonomy" id="449393"/>
    <lineage>
        <taxon>unclassified sequences</taxon>
        <taxon>metagenomes</taxon>
        <taxon>ecological metagenomes</taxon>
    </lineage>
</organism>
<reference evidence="2" key="1">
    <citation type="submission" date="2020-05" db="EMBL/GenBank/DDBJ databases">
        <authorList>
            <person name="Chiriac C."/>
            <person name="Salcher M."/>
            <person name="Ghai R."/>
            <person name="Kavagutti S V."/>
        </authorList>
    </citation>
    <scope>NUCLEOTIDE SEQUENCE</scope>
</reference>
<accession>A0A6J7FER6</accession>
<sequence>MKPTPVISLRCPDCGARSRRLGPVRGTGGCGKCGARLIIDRAPKRSASPRPVASGAAKTRATKRLEEVRRHLEGFGCTVGIHGGAVIVGDRVLQVPQFVGDGAAERAIDSVVMEHFADRLLRTVDSQLGARRDGMTIDLNRRVAAVDLRVRGHLVARVSASRWWEDPGRRASGTGNFVTAGPQWDAVREHVHGPSLASSTDEAYGADLLQALEGLDIEPALPMRYAFSDTLQPQLKFLGESASRRIRSERSLAFGHVVHVRAKSGFELAFSPVLQDRGRPEVGVAYQDAKGRISLRMRVAGRSDPLAIQVPAGSGSSRVDRAWVCALLIFAELTCPPDLDHLRPATPARVAARQPARSGVASRLTTAERRRPPASRSVAPRAFEPIGETSRWMSSYVAGHRRQLPPGHAASDDAITAASAAGISLRSGETWVSPHVRGMPPGISLHFGWKAPSALGGKR</sequence>
<protein>
    <submittedName>
        <fullName evidence="2">Unannotated protein</fullName>
    </submittedName>
</protein>